<dbReference type="CDD" id="cd12195">
    <property type="entry name" value="CIPK_C"/>
    <property type="match status" value="1"/>
</dbReference>
<dbReference type="GO" id="GO:0007165">
    <property type="term" value="P:signal transduction"/>
    <property type="evidence" value="ECO:0007669"/>
    <property type="project" value="InterPro"/>
</dbReference>
<dbReference type="InterPro" id="IPR018451">
    <property type="entry name" value="NAF/FISL_domain"/>
</dbReference>
<dbReference type="EMBL" id="JAEFBK010000006">
    <property type="protein sequence ID" value="KAG7594202.1"/>
    <property type="molecule type" value="Genomic_DNA"/>
</dbReference>
<feature type="domain" description="NAF" evidence="1">
    <location>
        <begin position="149"/>
        <end position="173"/>
    </location>
</feature>
<keyword evidence="3" id="KW-1185">Reference proteome</keyword>
<dbReference type="AlphaFoldDB" id="A0A8T2C819"/>
<sequence length="441" mass="50084">MMVFDRRRLDRFIFGPPWSFNRRICGYQLDSRILGLIAVVFGDPFERVLVMGRDQYCGFLSNRFQISKFGCCQGGGLEELRAQFGGFNGDELFSPTGYFSKIFEVWLGIDGYPWAERNLRSGLKDPWFNHGVDPSETIGIQADDYDLEENGKILNAFDLISSASSSNLSGLFGNFVTPDHCDQFVSDESTAEIMRKVEEVVKQLNLRIAKKKERAIKLEVPHGVANVVVKVRRLTKELVMVEMKNKQRDVGLVWADALRQKLRRLINQKFIEVLAESPPVCIMSGIPKIESCLSGKELEEADDIVILPEEDNSSLIARYKHSLVGIKVEEAYTLCWLLYQNKTSGVCEDCSVGLSPRRSADGGLNEIGESRDPPIVHSSSRAQPSWWRPDLVQSPANDAVASLRRDSSSTLIELRCSMIEKQMMHMWNSFVRKQRYVFQYI</sequence>
<evidence type="ECO:0000313" key="3">
    <source>
        <dbReference type="Proteomes" id="UP000694240"/>
    </source>
</evidence>
<dbReference type="InterPro" id="IPR004041">
    <property type="entry name" value="NAF_dom"/>
</dbReference>
<dbReference type="PROSITE" id="PS50816">
    <property type="entry name" value="NAF"/>
    <property type="match status" value="1"/>
</dbReference>
<evidence type="ECO:0000313" key="2">
    <source>
        <dbReference type="EMBL" id="KAG7594202.1"/>
    </source>
</evidence>
<comment type="caution">
    <text evidence="2">The sequence shown here is derived from an EMBL/GenBank/DDBJ whole genome shotgun (WGS) entry which is preliminary data.</text>
</comment>
<evidence type="ECO:0000259" key="1">
    <source>
        <dbReference type="PROSITE" id="PS50816"/>
    </source>
</evidence>
<proteinExistence type="predicted"/>
<gene>
    <name evidence="2" type="ORF">ISN45_Aa01g029690</name>
</gene>
<name>A0A8T2C819_9BRAS</name>
<protein>
    <submittedName>
        <fullName evidence="2">NAF domain</fullName>
    </submittedName>
</protein>
<dbReference type="Pfam" id="PF03822">
    <property type="entry name" value="NAF"/>
    <property type="match status" value="1"/>
</dbReference>
<reference evidence="2 3" key="1">
    <citation type="submission" date="2020-12" db="EMBL/GenBank/DDBJ databases">
        <title>Concerted genomic and epigenomic changes stabilize Arabidopsis allopolyploids.</title>
        <authorList>
            <person name="Chen Z."/>
        </authorList>
    </citation>
    <scope>NUCLEOTIDE SEQUENCE [LARGE SCALE GENOMIC DNA]</scope>
    <source>
        <strain evidence="2">Allo738</strain>
        <tissue evidence="2">Leaf</tissue>
    </source>
</reference>
<dbReference type="Proteomes" id="UP000694240">
    <property type="component" value="Chromosome 6"/>
</dbReference>
<accession>A0A8T2C819</accession>
<organism evidence="2 3">
    <name type="scientific">Arabidopsis thaliana x Arabidopsis arenosa</name>
    <dbReference type="NCBI Taxonomy" id="1240361"/>
    <lineage>
        <taxon>Eukaryota</taxon>
        <taxon>Viridiplantae</taxon>
        <taxon>Streptophyta</taxon>
        <taxon>Embryophyta</taxon>
        <taxon>Tracheophyta</taxon>
        <taxon>Spermatophyta</taxon>
        <taxon>Magnoliopsida</taxon>
        <taxon>eudicotyledons</taxon>
        <taxon>Gunneridae</taxon>
        <taxon>Pentapetalae</taxon>
        <taxon>rosids</taxon>
        <taxon>malvids</taxon>
        <taxon>Brassicales</taxon>
        <taxon>Brassicaceae</taxon>
        <taxon>Camelineae</taxon>
        <taxon>Arabidopsis</taxon>
    </lineage>
</organism>